<keyword evidence="3 7" id="KW-0547">Nucleotide-binding</keyword>
<gene>
    <name evidence="7" type="primary">aroK</name>
    <name evidence="8" type="ORF">JFN93_06865</name>
</gene>
<feature type="binding site" evidence="7">
    <location>
        <position position="137"/>
    </location>
    <ligand>
        <name>substrate</name>
    </ligand>
</feature>
<comment type="cofactor">
    <cofactor evidence="7">
        <name>Mg(2+)</name>
        <dbReference type="ChEBI" id="CHEBI:18420"/>
    </cofactor>
    <text evidence="7">Binds 1 Mg(2+) ion per subunit.</text>
</comment>
<dbReference type="UniPathway" id="UPA00053">
    <property type="reaction ID" value="UER00088"/>
</dbReference>
<evidence type="ECO:0000256" key="5">
    <source>
        <dbReference type="ARBA" id="ARBA00022840"/>
    </source>
</evidence>
<comment type="subunit">
    <text evidence="7">Monomer.</text>
</comment>
<comment type="catalytic activity">
    <reaction evidence="7">
        <text>shikimate + ATP = 3-phosphoshikimate + ADP + H(+)</text>
        <dbReference type="Rhea" id="RHEA:13121"/>
        <dbReference type="ChEBI" id="CHEBI:15378"/>
        <dbReference type="ChEBI" id="CHEBI:30616"/>
        <dbReference type="ChEBI" id="CHEBI:36208"/>
        <dbReference type="ChEBI" id="CHEBI:145989"/>
        <dbReference type="ChEBI" id="CHEBI:456216"/>
        <dbReference type="EC" id="2.7.1.71"/>
    </reaction>
</comment>
<keyword evidence="7" id="KW-0479">Metal-binding</keyword>
<dbReference type="Proteomes" id="UP000636888">
    <property type="component" value="Unassembled WGS sequence"/>
</dbReference>
<evidence type="ECO:0000256" key="3">
    <source>
        <dbReference type="ARBA" id="ARBA00022741"/>
    </source>
</evidence>
<dbReference type="SUPFAM" id="SSF52540">
    <property type="entry name" value="P-loop containing nucleoside triphosphate hydrolases"/>
    <property type="match status" value="1"/>
</dbReference>
<protein>
    <recommendedName>
        <fullName evidence="7">Shikimate kinase</fullName>
        <shortName evidence="7">SK</shortName>
        <ecNumber evidence="7">2.7.1.71</ecNumber>
    </recommendedName>
</protein>
<feature type="binding site" evidence="7">
    <location>
        <position position="120"/>
    </location>
    <ligand>
        <name>ATP</name>
        <dbReference type="ChEBI" id="CHEBI:30616"/>
    </ligand>
</feature>
<dbReference type="PANTHER" id="PTHR21087:SF16">
    <property type="entry name" value="SHIKIMATE KINASE 1, CHLOROPLASTIC"/>
    <property type="match status" value="1"/>
</dbReference>
<evidence type="ECO:0000256" key="2">
    <source>
        <dbReference type="ARBA" id="ARBA00022679"/>
    </source>
</evidence>
<dbReference type="Pfam" id="PF01202">
    <property type="entry name" value="SKI"/>
    <property type="match status" value="1"/>
</dbReference>
<keyword evidence="1 7" id="KW-0028">Amino-acid biosynthesis</keyword>
<evidence type="ECO:0000313" key="8">
    <source>
        <dbReference type="EMBL" id="MBJ6724423.1"/>
    </source>
</evidence>
<dbReference type="Gene3D" id="3.40.50.300">
    <property type="entry name" value="P-loop containing nucleotide triphosphate hydrolases"/>
    <property type="match status" value="1"/>
</dbReference>
<dbReference type="EMBL" id="JAEMHM010000005">
    <property type="protein sequence ID" value="MBJ6724423.1"/>
    <property type="molecule type" value="Genomic_DNA"/>
</dbReference>
<dbReference type="InterPro" id="IPR000623">
    <property type="entry name" value="Shikimate_kinase/TSH1"/>
</dbReference>
<keyword evidence="2 7" id="KW-0808">Transferase</keyword>
<feature type="binding site" evidence="7">
    <location>
        <position position="61"/>
    </location>
    <ligand>
        <name>substrate</name>
    </ligand>
</feature>
<dbReference type="PRINTS" id="PR01100">
    <property type="entry name" value="SHIKIMTKNASE"/>
</dbReference>
<evidence type="ECO:0000256" key="1">
    <source>
        <dbReference type="ARBA" id="ARBA00022605"/>
    </source>
</evidence>
<feature type="binding site" evidence="7">
    <location>
        <position position="19"/>
    </location>
    <ligand>
        <name>Mg(2+)</name>
        <dbReference type="ChEBI" id="CHEBI:18420"/>
    </ligand>
</feature>
<accession>A0A8J7J1A1</accession>
<keyword evidence="7" id="KW-0963">Cytoplasm</keyword>
<evidence type="ECO:0000256" key="7">
    <source>
        <dbReference type="HAMAP-Rule" id="MF_00109"/>
    </source>
</evidence>
<dbReference type="AlphaFoldDB" id="A0A8J7J1A1"/>
<reference evidence="8" key="1">
    <citation type="submission" date="2020-12" db="EMBL/GenBank/DDBJ databases">
        <title>Geomonas sp. Red875, isolated from river sediment.</title>
        <authorList>
            <person name="Xu Z."/>
            <person name="Zhang Z."/>
            <person name="Masuda Y."/>
            <person name="Itoh H."/>
            <person name="Senoo K."/>
        </authorList>
    </citation>
    <scope>NUCLEOTIDE SEQUENCE</scope>
    <source>
        <strain evidence="8">Red875</strain>
    </source>
</reference>
<dbReference type="HAMAP" id="MF_00109">
    <property type="entry name" value="Shikimate_kinase"/>
    <property type="match status" value="1"/>
</dbReference>
<dbReference type="GO" id="GO:0008652">
    <property type="term" value="P:amino acid biosynthetic process"/>
    <property type="evidence" value="ECO:0007669"/>
    <property type="project" value="UniProtKB-KW"/>
</dbReference>
<comment type="caution">
    <text evidence="7">Lacks conserved residue(s) required for the propagation of feature annotation.</text>
</comment>
<keyword evidence="6 7" id="KW-0057">Aromatic amino acid biosynthesis</keyword>
<dbReference type="GO" id="GO:0005829">
    <property type="term" value="C:cytosol"/>
    <property type="evidence" value="ECO:0007669"/>
    <property type="project" value="TreeGrafter"/>
</dbReference>
<dbReference type="InterPro" id="IPR031322">
    <property type="entry name" value="Shikimate/glucono_kinase"/>
</dbReference>
<dbReference type="GO" id="GO:0009423">
    <property type="term" value="P:chorismate biosynthetic process"/>
    <property type="evidence" value="ECO:0007669"/>
    <property type="project" value="UniProtKB-UniRule"/>
</dbReference>
<dbReference type="InterPro" id="IPR027417">
    <property type="entry name" value="P-loop_NTPase"/>
</dbReference>
<evidence type="ECO:0000313" key="9">
    <source>
        <dbReference type="Proteomes" id="UP000636888"/>
    </source>
</evidence>
<comment type="caution">
    <text evidence="8">The sequence shown here is derived from an EMBL/GenBank/DDBJ whole genome shotgun (WGS) entry which is preliminary data.</text>
</comment>
<dbReference type="GO" id="GO:0000287">
    <property type="term" value="F:magnesium ion binding"/>
    <property type="evidence" value="ECO:0007669"/>
    <property type="project" value="UniProtKB-UniRule"/>
</dbReference>
<evidence type="ECO:0000256" key="6">
    <source>
        <dbReference type="ARBA" id="ARBA00023141"/>
    </source>
</evidence>
<dbReference type="PANTHER" id="PTHR21087">
    <property type="entry name" value="SHIKIMATE KINASE"/>
    <property type="match status" value="1"/>
</dbReference>
<feature type="binding site" evidence="7">
    <location>
        <position position="82"/>
    </location>
    <ligand>
        <name>substrate</name>
    </ligand>
</feature>
<comment type="pathway">
    <text evidence="7">Metabolic intermediate biosynthesis; chorismate biosynthesis; chorismate from D-erythrose 4-phosphate and phosphoenolpyruvate: step 5/7.</text>
</comment>
<keyword evidence="9" id="KW-1185">Reference proteome</keyword>
<organism evidence="8 9">
    <name type="scientific">Geomesophilobacter sediminis</name>
    <dbReference type="NCBI Taxonomy" id="2798584"/>
    <lineage>
        <taxon>Bacteria</taxon>
        <taxon>Pseudomonadati</taxon>
        <taxon>Thermodesulfobacteriota</taxon>
        <taxon>Desulfuromonadia</taxon>
        <taxon>Geobacterales</taxon>
        <taxon>Geobacteraceae</taxon>
        <taxon>Geomesophilobacter</taxon>
    </lineage>
</organism>
<feature type="binding site" evidence="7">
    <location>
        <begin position="15"/>
        <end position="20"/>
    </location>
    <ligand>
        <name>ATP</name>
        <dbReference type="ChEBI" id="CHEBI:30616"/>
    </ligand>
</feature>
<dbReference type="GO" id="GO:0004765">
    <property type="term" value="F:shikimate kinase activity"/>
    <property type="evidence" value="ECO:0007669"/>
    <property type="project" value="UniProtKB-UniRule"/>
</dbReference>
<dbReference type="GO" id="GO:0009073">
    <property type="term" value="P:aromatic amino acid family biosynthetic process"/>
    <property type="evidence" value="ECO:0007669"/>
    <property type="project" value="UniProtKB-KW"/>
</dbReference>
<keyword evidence="7" id="KW-0460">Magnesium</keyword>
<sequence length="176" mass="19472">MAAPRSNIVLIGMPGSGKSTVGPKLAEQLSLKYLDTDLLITVQEGRELQSIVDADGYLELRRLEERTLLELDCEHHVIATGGSAVYSDAGMTHLRQRAAVVFLDVDLETLTRRIDDEEHRGLVRRPGQTIAELYAERLPLYRRYADLRVVCTGLGADEVCTLIRAGLARDGSRAEL</sequence>
<keyword evidence="5 7" id="KW-0067">ATP-binding</keyword>
<dbReference type="RefSeq" id="WP_199383273.1">
    <property type="nucleotide sequence ID" value="NZ_JAEMHM010000005.1"/>
</dbReference>
<comment type="subcellular location">
    <subcellularLocation>
        <location evidence="7">Cytoplasm</location>
    </subcellularLocation>
</comment>
<keyword evidence="4 7" id="KW-0418">Kinase</keyword>
<evidence type="ECO:0000256" key="4">
    <source>
        <dbReference type="ARBA" id="ARBA00022777"/>
    </source>
</evidence>
<proteinExistence type="inferred from homology"/>
<feature type="binding site" evidence="7">
    <location>
        <position position="37"/>
    </location>
    <ligand>
        <name>substrate</name>
    </ligand>
</feature>
<dbReference type="EC" id="2.7.1.71" evidence="7"/>
<comment type="function">
    <text evidence="7">Catalyzes the specific phosphorylation of the 3-hydroxyl group of shikimic acid using ATP as a cosubstrate.</text>
</comment>
<name>A0A8J7J1A1_9BACT</name>
<dbReference type="GO" id="GO:0005524">
    <property type="term" value="F:ATP binding"/>
    <property type="evidence" value="ECO:0007669"/>
    <property type="project" value="UniProtKB-UniRule"/>
</dbReference>
<comment type="similarity">
    <text evidence="7">Belongs to the shikimate kinase family.</text>
</comment>
<dbReference type="CDD" id="cd00464">
    <property type="entry name" value="SK"/>
    <property type="match status" value="1"/>
</dbReference>